<sequence length="824" mass="89152">MRGATRRVRACERVGKPSHSPGCRRVSLTEILDFYSQPNHRSVKRSRDGCRFIQIAPSASITPAFPVHPSRALGAGAVFMFREHVMDTNRQAARSQETRALMPTLGLLPVVALSAAAVAAPSFAQEATTLDTVVVEGTAVTGDNSYSVAESSNEKVLTPLVDTPKTITVITQREMTERGQTSLEDIVRTTPGITLTSGEGGNPAGFNPTIRGNSASNDVMVDGFRSNLRTDYETFNLESVEITKGPGGTAAGVGSTGGTINMVSKVPLPGQFDDVSATLGTGAYKRFTLDSNRQFGDVGARLNLMYQDADSLGGRDGRTSKRYGIAPSVSYQLGEATKLTAGLYYFRNKDMMDYGVPWSNATTPDAYRRGSGTADDPWKPVDVPTDAYYGIKDRDKHDAESKSVFVRVDHDFSPNLRWSSMLRAGAATNHYVVTVPSATATGVSRSSRQSNRSGNDVQLNSQLTGEAAFFGTRHTYALGVDLSDSEVRAKTIQVTPPPGFDNSTGYTNPDSGTDWAGSIYTGDPTTSRTKYRSYGIYAFDVFDLAPQWQMSFGLRYDKYDAKTTTAAGEITENNSNFWNSNIGLNYKPAENGSIYASIGTSSNPAGEANGVGTGTNADYKDLEPERAYSYEIGTKWTFLDDQLLVTAAVFKTDKRNARALNAYGEYENIGKTRTQGLELGVAGQITDKWGISAGYTYTDAKTLEAGYTCTGGECTPNSNTGARVIGIPLNTLAIWTTYAVTDQWTVGGGLTYMDERPMNAARTAVLPEQTRVDLMTSYELAENTRLQLNINNVFDEQLYSGTRANGFANVEPGRNVSVSIAHRF</sequence>
<dbReference type="CDD" id="cd01347">
    <property type="entry name" value="ligand_gated_channel"/>
    <property type="match status" value="1"/>
</dbReference>
<dbReference type="PROSITE" id="PS52016">
    <property type="entry name" value="TONB_DEPENDENT_REC_3"/>
    <property type="match status" value="1"/>
</dbReference>
<keyword evidence="6 11" id="KW-0798">TonB box</keyword>
<dbReference type="InterPro" id="IPR012910">
    <property type="entry name" value="Plug_dom"/>
</dbReference>
<reference evidence="15 16" key="1">
    <citation type="submission" date="2019-01" db="EMBL/GenBank/DDBJ databases">
        <title>Sinorhodobacter populi sp. nov. isolated from the symptomatic bark tissue of Populus euramericana canker.</title>
        <authorList>
            <person name="Xu G."/>
        </authorList>
    </citation>
    <scope>NUCLEOTIDE SEQUENCE [LARGE SCALE GENOMIC DNA]</scope>
    <source>
        <strain evidence="15 16">2D-5</strain>
    </source>
</reference>
<evidence type="ECO:0000256" key="2">
    <source>
        <dbReference type="ARBA" id="ARBA00009810"/>
    </source>
</evidence>
<dbReference type="Pfam" id="PF07715">
    <property type="entry name" value="Plug"/>
    <property type="match status" value="1"/>
</dbReference>
<dbReference type="InterPro" id="IPR010105">
    <property type="entry name" value="TonB_sidphr_rcpt"/>
</dbReference>
<keyword evidence="4 10" id="KW-1134">Transmembrane beta strand</keyword>
<dbReference type="AlphaFoldDB" id="A0A443IQU1"/>
<evidence type="ECO:0000256" key="6">
    <source>
        <dbReference type="ARBA" id="ARBA00023077"/>
    </source>
</evidence>
<evidence type="ECO:0000313" key="16">
    <source>
        <dbReference type="Proteomes" id="UP000285710"/>
    </source>
</evidence>
<dbReference type="SUPFAM" id="SSF56935">
    <property type="entry name" value="Porins"/>
    <property type="match status" value="1"/>
</dbReference>
<evidence type="ECO:0000256" key="1">
    <source>
        <dbReference type="ARBA" id="ARBA00004571"/>
    </source>
</evidence>
<dbReference type="NCBIfam" id="TIGR01783">
    <property type="entry name" value="TonB-siderophor"/>
    <property type="match status" value="1"/>
</dbReference>
<name>A0A443IQU1_9RHOB</name>
<dbReference type="PANTHER" id="PTHR32552:SF83">
    <property type="entry name" value="BLR3904 PROTEIN"/>
    <property type="match status" value="1"/>
</dbReference>
<keyword evidence="9 10" id="KW-0998">Cell outer membrane</keyword>
<keyword evidence="16" id="KW-1185">Reference proteome</keyword>
<dbReference type="Gene3D" id="2.170.130.10">
    <property type="entry name" value="TonB-dependent receptor, plug domain"/>
    <property type="match status" value="1"/>
</dbReference>
<dbReference type="Gene3D" id="2.40.170.20">
    <property type="entry name" value="TonB-dependent receptor, beta-barrel domain"/>
    <property type="match status" value="1"/>
</dbReference>
<keyword evidence="3 10" id="KW-0813">Transport</keyword>
<evidence type="ECO:0000256" key="9">
    <source>
        <dbReference type="ARBA" id="ARBA00023237"/>
    </source>
</evidence>
<feature type="region of interest" description="Disordered" evidence="12">
    <location>
        <begin position="192"/>
        <end position="211"/>
    </location>
</feature>
<comment type="caution">
    <text evidence="15">The sequence shown here is derived from an EMBL/GenBank/DDBJ whole genome shotgun (WGS) entry which is preliminary data.</text>
</comment>
<keyword evidence="8 15" id="KW-0675">Receptor</keyword>
<evidence type="ECO:0000256" key="3">
    <source>
        <dbReference type="ARBA" id="ARBA00022448"/>
    </source>
</evidence>
<dbReference type="Proteomes" id="UP000285710">
    <property type="component" value="Unassembled WGS sequence"/>
</dbReference>
<evidence type="ECO:0000256" key="8">
    <source>
        <dbReference type="ARBA" id="ARBA00023170"/>
    </source>
</evidence>
<evidence type="ECO:0000313" key="15">
    <source>
        <dbReference type="EMBL" id="RWR09508.1"/>
    </source>
</evidence>
<dbReference type="PANTHER" id="PTHR32552">
    <property type="entry name" value="FERRICHROME IRON RECEPTOR-RELATED"/>
    <property type="match status" value="1"/>
</dbReference>
<dbReference type="EMBL" id="SAUW01000014">
    <property type="protein sequence ID" value="RWR09508.1"/>
    <property type="molecule type" value="Genomic_DNA"/>
</dbReference>
<keyword evidence="7 10" id="KW-0472">Membrane</keyword>
<feature type="domain" description="TonB-dependent receptor-like beta-barrel" evidence="13">
    <location>
        <begin position="331"/>
        <end position="793"/>
    </location>
</feature>
<feature type="region of interest" description="Disordered" evidence="12">
    <location>
        <begin position="1"/>
        <end position="21"/>
    </location>
</feature>
<evidence type="ECO:0000256" key="12">
    <source>
        <dbReference type="SAM" id="MobiDB-lite"/>
    </source>
</evidence>
<keyword evidence="5 10" id="KW-0812">Transmembrane</keyword>
<gene>
    <name evidence="15" type="ORF">D2T33_13680</name>
</gene>
<comment type="subcellular location">
    <subcellularLocation>
        <location evidence="1 10">Cell outer membrane</location>
        <topology evidence="1 10">Multi-pass membrane protein</topology>
    </subcellularLocation>
</comment>
<dbReference type="Pfam" id="PF00593">
    <property type="entry name" value="TonB_dep_Rec_b-barrel"/>
    <property type="match status" value="1"/>
</dbReference>
<comment type="similarity">
    <text evidence="2 10 11">Belongs to the TonB-dependent receptor family.</text>
</comment>
<dbReference type="GO" id="GO:0015344">
    <property type="term" value="F:siderophore uptake transmembrane transporter activity"/>
    <property type="evidence" value="ECO:0007669"/>
    <property type="project" value="TreeGrafter"/>
</dbReference>
<evidence type="ECO:0000256" key="11">
    <source>
        <dbReference type="RuleBase" id="RU003357"/>
    </source>
</evidence>
<dbReference type="GO" id="GO:0009279">
    <property type="term" value="C:cell outer membrane"/>
    <property type="evidence" value="ECO:0007669"/>
    <property type="project" value="UniProtKB-SubCell"/>
</dbReference>
<dbReference type="GO" id="GO:0015891">
    <property type="term" value="P:siderophore transport"/>
    <property type="evidence" value="ECO:0007669"/>
    <property type="project" value="InterPro"/>
</dbReference>
<dbReference type="GO" id="GO:0038023">
    <property type="term" value="F:signaling receptor activity"/>
    <property type="evidence" value="ECO:0007669"/>
    <property type="project" value="InterPro"/>
</dbReference>
<protein>
    <submittedName>
        <fullName evidence="15">TonB-dependent siderophore receptor</fullName>
    </submittedName>
</protein>
<evidence type="ECO:0000256" key="4">
    <source>
        <dbReference type="ARBA" id="ARBA00022452"/>
    </source>
</evidence>
<evidence type="ECO:0000259" key="14">
    <source>
        <dbReference type="Pfam" id="PF07715"/>
    </source>
</evidence>
<evidence type="ECO:0000259" key="13">
    <source>
        <dbReference type="Pfam" id="PF00593"/>
    </source>
</evidence>
<feature type="compositionally biased region" description="Polar residues" evidence="12">
    <location>
        <begin position="501"/>
        <end position="511"/>
    </location>
</feature>
<accession>A0A443IQU1</accession>
<organism evidence="15 16">
    <name type="scientific">Paenirhodobacter populi</name>
    <dbReference type="NCBI Taxonomy" id="2306993"/>
    <lineage>
        <taxon>Bacteria</taxon>
        <taxon>Pseudomonadati</taxon>
        <taxon>Pseudomonadota</taxon>
        <taxon>Alphaproteobacteria</taxon>
        <taxon>Rhodobacterales</taxon>
        <taxon>Rhodobacter group</taxon>
        <taxon>Paenirhodobacter</taxon>
    </lineage>
</organism>
<evidence type="ECO:0000256" key="7">
    <source>
        <dbReference type="ARBA" id="ARBA00023136"/>
    </source>
</evidence>
<dbReference type="InterPro" id="IPR000531">
    <property type="entry name" value="Beta-barrel_TonB"/>
</dbReference>
<dbReference type="InterPro" id="IPR039426">
    <property type="entry name" value="TonB-dep_rcpt-like"/>
</dbReference>
<reference evidence="15 16" key="2">
    <citation type="submission" date="2019-01" db="EMBL/GenBank/DDBJ databases">
        <authorList>
            <person name="Li Y."/>
        </authorList>
    </citation>
    <scope>NUCLEOTIDE SEQUENCE [LARGE SCALE GENOMIC DNA]</scope>
    <source>
        <strain evidence="15 16">2D-5</strain>
    </source>
</reference>
<evidence type="ECO:0000256" key="5">
    <source>
        <dbReference type="ARBA" id="ARBA00022692"/>
    </source>
</evidence>
<feature type="region of interest" description="Disordered" evidence="12">
    <location>
        <begin position="493"/>
        <end position="522"/>
    </location>
</feature>
<dbReference type="InterPro" id="IPR036942">
    <property type="entry name" value="Beta-barrel_TonB_sf"/>
</dbReference>
<dbReference type="InterPro" id="IPR037066">
    <property type="entry name" value="Plug_dom_sf"/>
</dbReference>
<evidence type="ECO:0000256" key="10">
    <source>
        <dbReference type="PROSITE-ProRule" id="PRU01360"/>
    </source>
</evidence>
<proteinExistence type="inferred from homology"/>
<feature type="domain" description="TonB-dependent receptor plug" evidence="14">
    <location>
        <begin position="160"/>
        <end position="259"/>
    </location>
</feature>